<evidence type="ECO:0000313" key="9">
    <source>
        <dbReference type="Proteomes" id="UP000256269"/>
    </source>
</evidence>
<evidence type="ECO:0000313" key="8">
    <source>
        <dbReference type="EMBL" id="REH46932.1"/>
    </source>
</evidence>
<feature type="transmembrane region" description="Helical" evidence="6">
    <location>
        <begin position="176"/>
        <end position="195"/>
    </location>
</feature>
<dbReference type="InterPro" id="IPR047817">
    <property type="entry name" value="ABC2_TM_bact-type"/>
</dbReference>
<dbReference type="OrthoDB" id="670210at2"/>
<name>A0A3E0HKC8_9PSEU</name>
<protein>
    <recommendedName>
        <fullName evidence="6">Transport permease protein</fullName>
    </recommendedName>
</protein>
<dbReference type="GO" id="GO:0046677">
    <property type="term" value="P:response to antibiotic"/>
    <property type="evidence" value="ECO:0007669"/>
    <property type="project" value="UniProtKB-KW"/>
</dbReference>
<comment type="similarity">
    <text evidence="6">Belongs to the ABC-2 integral membrane protein family.</text>
</comment>
<feature type="transmembrane region" description="Helical" evidence="6">
    <location>
        <begin position="143"/>
        <end position="169"/>
    </location>
</feature>
<dbReference type="PANTHER" id="PTHR43229">
    <property type="entry name" value="NODULATION PROTEIN J"/>
    <property type="match status" value="1"/>
</dbReference>
<dbReference type="PIRSF" id="PIRSF006648">
    <property type="entry name" value="DrrB"/>
    <property type="match status" value="1"/>
</dbReference>
<keyword evidence="3 6" id="KW-1133">Transmembrane helix</keyword>
<evidence type="ECO:0000256" key="2">
    <source>
        <dbReference type="ARBA" id="ARBA00022692"/>
    </source>
</evidence>
<accession>A0A3E0HKC8</accession>
<evidence type="ECO:0000256" key="1">
    <source>
        <dbReference type="ARBA" id="ARBA00004141"/>
    </source>
</evidence>
<comment type="subcellular location">
    <subcellularLocation>
        <location evidence="6">Cell membrane</location>
        <topology evidence="6">Multi-pass membrane protein</topology>
    </subcellularLocation>
    <subcellularLocation>
        <location evidence="1">Membrane</location>
        <topology evidence="1">Multi-pass membrane protein</topology>
    </subcellularLocation>
</comment>
<dbReference type="InterPro" id="IPR000412">
    <property type="entry name" value="ABC_2_transport"/>
</dbReference>
<dbReference type="GO" id="GO:0140359">
    <property type="term" value="F:ABC-type transporter activity"/>
    <property type="evidence" value="ECO:0007669"/>
    <property type="project" value="InterPro"/>
</dbReference>
<gene>
    <name evidence="8" type="ORF">BCF44_10696</name>
</gene>
<evidence type="ECO:0000259" key="7">
    <source>
        <dbReference type="PROSITE" id="PS51012"/>
    </source>
</evidence>
<dbReference type="InterPro" id="IPR013525">
    <property type="entry name" value="ABC2_TM"/>
</dbReference>
<sequence>MSTLPYAVSDSVTLLGRNLKHILRYPTTAVAVVGIPVIFLLLFVYVFGGALGVAASGAAHGNYVNYVVPGLVAMTTATGAVGTSTSVSVDMTEGIVTRFRTMAIFRPAFLIARVVASMLQTLVSIALVIGVALLMGFRPTGSAAGWLGAIGILALISFALTWLAVAFGLTAKTLDAASNAPFPLILLPMIGSGIVPTDSMAPGVRQFAEYQPFTPVIETVRGLLMDTPVGSNWIIAVGWCLVITVAGYLWSVRAFNRDRASQGGGMAQVGAAAG</sequence>
<keyword evidence="9" id="KW-1185">Reference proteome</keyword>
<organism evidence="8 9">
    <name type="scientific">Kutzneria buriramensis</name>
    <dbReference type="NCBI Taxonomy" id="1045776"/>
    <lineage>
        <taxon>Bacteria</taxon>
        <taxon>Bacillati</taxon>
        <taxon>Actinomycetota</taxon>
        <taxon>Actinomycetes</taxon>
        <taxon>Pseudonocardiales</taxon>
        <taxon>Pseudonocardiaceae</taxon>
        <taxon>Kutzneria</taxon>
    </lineage>
</organism>
<dbReference type="PANTHER" id="PTHR43229:SF2">
    <property type="entry name" value="NODULATION PROTEIN J"/>
    <property type="match status" value="1"/>
</dbReference>
<evidence type="ECO:0000256" key="5">
    <source>
        <dbReference type="ARBA" id="ARBA00023251"/>
    </source>
</evidence>
<dbReference type="GO" id="GO:0043190">
    <property type="term" value="C:ATP-binding cassette (ABC) transporter complex"/>
    <property type="evidence" value="ECO:0007669"/>
    <property type="project" value="InterPro"/>
</dbReference>
<comment type="caution">
    <text evidence="8">The sequence shown here is derived from an EMBL/GenBank/DDBJ whole genome shotgun (WGS) entry which is preliminary data.</text>
</comment>
<dbReference type="Proteomes" id="UP000256269">
    <property type="component" value="Unassembled WGS sequence"/>
</dbReference>
<dbReference type="PROSITE" id="PS51012">
    <property type="entry name" value="ABC_TM2"/>
    <property type="match status" value="1"/>
</dbReference>
<dbReference type="AlphaFoldDB" id="A0A3E0HKC8"/>
<feature type="transmembrane region" description="Helical" evidence="6">
    <location>
        <begin position="29"/>
        <end position="54"/>
    </location>
</feature>
<feature type="domain" description="ABC transmembrane type-2" evidence="7">
    <location>
        <begin position="27"/>
        <end position="258"/>
    </location>
</feature>
<feature type="transmembrane region" description="Helical" evidence="6">
    <location>
        <begin position="233"/>
        <end position="252"/>
    </location>
</feature>
<keyword evidence="6" id="KW-0813">Transport</keyword>
<proteinExistence type="inferred from homology"/>
<keyword evidence="4 6" id="KW-0472">Membrane</keyword>
<feature type="transmembrane region" description="Helical" evidence="6">
    <location>
        <begin position="110"/>
        <end position="137"/>
    </location>
</feature>
<keyword evidence="5" id="KW-0046">Antibiotic resistance</keyword>
<evidence type="ECO:0000256" key="3">
    <source>
        <dbReference type="ARBA" id="ARBA00022989"/>
    </source>
</evidence>
<dbReference type="RefSeq" id="WP_116175614.1">
    <property type="nucleotide sequence ID" value="NZ_CP144375.1"/>
</dbReference>
<evidence type="ECO:0000256" key="4">
    <source>
        <dbReference type="ARBA" id="ARBA00023136"/>
    </source>
</evidence>
<dbReference type="EMBL" id="QUNO01000006">
    <property type="protein sequence ID" value="REH46932.1"/>
    <property type="molecule type" value="Genomic_DNA"/>
</dbReference>
<reference evidence="8 9" key="1">
    <citation type="submission" date="2018-08" db="EMBL/GenBank/DDBJ databases">
        <title>Genomic Encyclopedia of Archaeal and Bacterial Type Strains, Phase II (KMG-II): from individual species to whole genera.</title>
        <authorList>
            <person name="Goeker M."/>
        </authorList>
    </citation>
    <scope>NUCLEOTIDE SEQUENCE [LARGE SCALE GENOMIC DNA]</scope>
    <source>
        <strain evidence="8 9">DSM 45791</strain>
    </source>
</reference>
<dbReference type="InterPro" id="IPR051784">
    <property type="entry name" value="Nod_factor_ABC_transporter"/>
</dbReference>
<keyword evidence="2 6" id="KW-0812">Transmembrane</keyword>
<keyword evidence="6" id="KW-1003">Cell membrane</keyword>
<feature type="transmembrane region" description="Helical" evidence="6">
    <location>
        <begin position="66"/>
        <end position="89"/>
    </location>
</feature>
<evidence type="ECO:0000256" key="6">
    <source>
        <dbReference type="RuleBase" id="RU361157"/>
    </source>
</evidence>
<dbReference type="Pfam" id="PF01061">
    <property type="entry name" value="ABC2_membrane"/>
    <property type="match status" value="1"/>
</dbReference>